<feature type="domain" description="Heterokaryon incompatibility" evidence="1">
    <location>
        <begin position="28"/>
        <end position="179"/>
    </location>
</feature>
<reference evidence="2" key="1">
    <citation type="submission" date="2017-09" db="EMBL/GenBank/DDBJ databases">
        <title>Polyketide synthases of a Diaporthe helianthi virulent isolate.</title>
        <authorList>
            <person name="Baroncelli R."/>
        </authorList>
    </citation>
    <scope>NUCLEOTIDE SEQUENCE [LARGE SCALE GENOMIC DNA]</scope>
    <source>
        <strain evidence="2">7/96</strain>
    </source>
</reference>
<dbReference type="STRING" id="158607.A0A2P5ICS5"/>
<protein>
    <recommendedName>
        <fullName evidence="1">Heterokaryon incompatibility domain-containing protein</fullName>
    </recommendedName>
</protein>
<evidence type="ECO:0000259" key="1">
    <source>
        <dbReference type="Pfam" id="PF06985"/>
    </source>
</evidence>
<dbReference type="PANTHER" id="PTHR24148:SF64">
    <property type="entry name" value="HETEROKARYON INCOMPATIBILITY DOMAIN-CONTAINING PROTEIN"/>
    <property type="match status" value="1"/>
</dbReference>
<dbReference type="Proteomes" id="UP000094444">
    <property type="component" value="Unassembled WGS sequence"/>
</dbReference>
<dbReference type="InterPro" id="IPR010730">
    <property type="entry name" value="HET"/>
</dbReference>
<keyword evidence="3" id="KW-1185">Reference proteome</keyword>
<proteinExistence type="predicted"/>
<dbReference type="Pfam" id="PF06985">
    <property type="entry name" value="HET"/>
    <property type="match status" value="1"/>
</dbReference>
<comment type="caution">
    <text evidence="2">The sequence shown here is derived from an EMBL/GenBank/DDBJ whole genome shotgun (WGS) entry which is preliminary data.</text>
</comment>
<gene>
    <name evidence="2" type="ORF">DHEL01_v201273</name>
</gene>
<evidence type="ECO:0000313" key="3">
    <source>
        <dbReference type="Proteomes" id="UP000094444"/>
    </source>
</evidence>
<evidence type="ECO:0000313" key="2">
    <source>
        <dbReference type="EMBL" id="POS80320.1"/>
    </source>
</evidence>
<dbReference type="InterPro" id="IPR052895">
    <property type="entry name" value="HetReg/Transcr_Mod"/>
</dbReference>
<name>A0A2P5ICS5_DIAHE</name>
<dbReference type="AlphaFoldDB" id="A0A2P5ICS5"/>
<dbReference type="OrthoDB" id="2157530at2759"/>
<dbReference type="EMBL" id="MAVT02000057">
    <property type="protein sequence ID" value="POS80320.1"/>
    <property type="molecule type" value="Genomic_DNA"/>
</dbReference>
<sequence>MILHPATDPDALIECELVPSDFCLAPEYEALSYVWGDNDVPRYIKLVGKVFQTTANLYEALLALRQQSKPRRLWVDATCVNQGDKGERNQQVTLMSDIHLNASRVVIWLGTASEDSHLVFQHLAKFRQHQEDVKSGRSFPTDPFGESHINPPGYEGATRAALEGLFRRPWFFSTWVIQEKVLSKEAMVCCGSESAS</sequence>
<organism evidence="2 3">
    <name type="scientific">Diaporthe helianthi</name>
    <dbReference type="NCBI Taxonomy" id="158607"/>
    <lineage>
        <taxon>Eukaryota</taxon>
        <taxon>Fungi</taxon>
        <taxon>Dikarya</taxon>
        <taxon>Ascomycota</taxon>
        <taxon>Pezizomycotina</taxon>
        <taxon>Sordariomycetes</taxon>
        <taxon>Sordariomycetidae</taxon>
        <taxon>Diaporthales</taxon>
        <taxon>Diaporthaceae</taxon>
        <taxon>Diaporthe</taxon>
    </lineage>
</organism>
<dbReference type="InParanoid" id="A0A2P5ICS5"/>
<dbReference type="PANTHER" id="PTHR24148">
    <property type="entry name" value="ANKYRIN REPEAT DOMAIN-CONTAINING PROTEIN 39 HOMOLOG-RELATED"/>
    <property type="match status" value="1"/>
</dbReference>
<accession>A0A2P5ICS5</accession>